<name>A0A6N2AL79_SOLCI</name>
<dbReference type="InterPro" id="IPR001005">
    <property type="entry name" value="SANT/Myb"/>
</dbReference>
<dbReference type="GO" id="GO:0009739">
    <property type="term" value="P:response to gibberellin"/>
    <property type="evidence" value="ECO:0007669"/>
    <property type="project" value="TreeGrafter"/>
</dbReference>
<feature type="domain" description="SANT" evidence="8">
    <location>
        <begin position="30"/>
        <end position="83"/>
    </location>
</feature>
<dbReference type="PANTHER" id="PTHR44191:SF45">
    <property type="entry name" value="TRANSCRIPTION FACTOR MYB1R1-LIKE"/>
    <property type="match status" value="1"/>
</dbReference>
<dbReference type="CDD" id="cd00167">
    <property type="entry name" value="SANT"/>
    <property type="match status" value="1"/>
</dbReference>
<dbReference type="GO" id="GO:0009723">
    <property type="term" value="P:response to ethylene"/>
    <property type="evidence" value="ECO:0007669"/>
    <property type="project" value="TreeGrafter"/>
</dbReference>
<keyword evidence="5" id="KW-0539">Nucleus</keyword>
<reference evidence="10" key="1">
    <citation type="submission" date="2019-05" db="EMBL/GenBank/DDBJ databases">
        <title>The de novo reference genome and transcriptome assemblies of the wild tomato species Solanum chilense.</title>
        <authorList>
            <person name="Stam R."/>
            <person name="Nosenko T."/>
            <person name="Hoerger A.C."/>
            <person name="Stephan W."/>
            <person name="Seidel M.A."/>
            <person name="Kuhn J.M.M."/>
            <person name="Haberer G."/>
            <person name="Tellier A."/>
        </authorList>
    </citation>
    <scope>NUCLEOTIDE SEQUENCE</scope>
    <source>
        <tissue evidence="10">Mature leaves</tissue>
    </source>
</reference>
<evidence type="ECO:0000259" key="7">
    <source>
        <dbReference type="PROSITE" id="PS50090"/>
    </source>
</evidence>
<comment type="caution">
    <text evidence="10">The sequence shown here is derived from an EMBL/GenBank/DDBJ whole genome shotgun (WGS) entry which is preliminary data.</text>
</comment>
<evidence type="ECO:0000313" key="10">
    <source>
        <dbReference type="EMBL" id="TMW83116.1"/>
    </source>
</evidence>
<dbReference type="PROSITE" id="PS51294">
    <property type="entry name" value="HTH_MYB"/>
    <property type="match status" value="1"/>
</dbReference>
<dbReference type="InterPro" id="IPR009057">
    <property type="entry name" value="Homeodomain-like_sf"/>
</dbReference>
<evidence type="ECO:0000256" key="2">
    <source>
        <dbReference type="ARBA" id="ARBA00023015"/>
    </source>
</evidence>
<dbReference type="PANTHER" id="PTHR44191">
    <property type="entry name" value="TRANSCRIPTION FACTOR KUA1"/>
    <property type="match status" value="1"/>
</dbReference>
<feature type="region of interest" description="Disordered" evidence="6">
    <location>
        <begin position="165"/>
        <end position="185"/>
    </location>
</feature>
<evidence type="ECO:0000259" key="8">
    <source>
        <dbReference type="PROSITE" id="PS51293"/>
    </source>
</evidence>
<dbReference type="SMART" id="SM00717">
    <property type="entry name" value="SANT"/>
    <property type="match status" value="1"/>
</dbReference>
<dbReference type="GO" id="GO:0000976">
    <property type="term" value="F:transcription cis-regulatory region binding"/>
    <property type="evidence" value="ECO:0007669"/>
    <property type="project" value="UniProtKB-ARBA"/>
</dbReference>
<dbReference type="InterPro" id="IPR052245">
    <property type="entry name" value="Plant_Stress_Dev_TF"/>
</dbReference>
<evidence type="ECO:0000256" key="5">
    <source>
        <dbReference type="ARBA" id="ARBA00023242"/>
    </source>
</evidence>
<dbReference type="SUPFAM" id="SSF46689">
    <property type="entry name" value="Homeodomain-like"/>
    <property type="match status" value="1"/>
</dbReference>
<dbReference type="GO" id="GO:0005634">
    <property type="term" value="C:nucleus"/>
    <property type="evidence" value="ECO:0007669"/>
    <property type="project" value="UniProtKB-SubCell"/>
</dbReference>
<dbReference type="Gene3D" id="1.10.10.60">
    <property type="entry name" value="Homeodomain-like"/>
    <property type="match status" value="1"/>
</dbReference>
<comment type="subcellular location">
    <subcellularLocation>
        <location evidence="1">Nucleus</location>
    </subcellularLocation>
</comment>
<dbReference type="InterPro" id="IPR017884">
    <property type="entry name" value="SANT_dom"/>
</dbReference>
<evidence type="ECO:0000259" key="9">
    <source>
        <dbReference type="PROSITE" id="PS51294"/>
    </source>
</evidence>
<dbReference type="PROSITE" id="PS50090">
    <property type="entry name" value="MYB_LIKE"/>
    <property type="match status" value="1"/>
</dbReference>
<feature type="domain" description="HTH myb-type" evidence="9">
    <location>
        <begin position="27"/>
        <end position="83"/>
    </location>
</feature>
<accession>A0A6N2AL79</accession>
<dbReference type="PROSITE" id="PS51293">
    <property type="entry name" value="SANT"/>
    <property type="match status" value="1"/>
</dbReference>
<feature type="domain" description="Myb-like" evidence="7">
    <location>
        <begin position="27"/>
        <end position="79"/>
    </location>
</feature>
<gene>
    <name evidence="10" type="ORF">EJD97_002887</name>
</gene>
<evidence type="ECO:0000256" key="6">
    <source>
        <dbReference type="SAM" id="MobiDB-lite"/>
    </source>
</evidence>
<dbReference type="Pfam" id="PF00249">
    <property type="entry name" value="Myb_DNA-binding"/>
    <property type="match status" value="1"/>
</dbReference>
<evidence type="ECO:0000256" key="4">
    <source>
        <dbReference type="ARBA" id="ARBA00023163"/>
    </source>
</evidence>
<dbReference type="NCBIfam" id="TIGR01557">
    <property type="entry name" value="myb_SHAQKYF"/>
    <property type="match status" value="1"/>
</dbReference>
<dbReference type="GO" id="GO:0006355">
    <property type="term" value="P:regulation of DNA-templated transcription"/>
    <property type="evidence" value="ECO:0007669"/>
    <property type="project" value="UniProtKB-ARBA"/>
</dbReference>
<dbReference type="AlphaFoldDB" id="A0A6N2AL79"/>
<dbReference type="GO" id="GO:0010597">
    <property type="term" value="P:green leaf volatile biosynthetic process"/>
    <property type="evidence" value="ECO:0007669"/>
    <property type="project" value="UniProtKB-ARBA"/>
</dbReference>
<protein>
    <submittedName>
        <fullName evidence="10">Uncharacterized protein</fullName>
    </submittedName>
</protein>
<dbReference type="InterPro" id="IPR006447">
    <property type="entry name" value="Myb_dom_plants"/>
</dbReference>
<organism evidence="10">
    <name type="scientific">Solanum chilense</name>
    <name type="common">Tomato</name>
    <name type="synonym">Lycopersicon chilense</name>
    <dbReference type="NCBI Taxonomy" id="4083"/>
    <lineage>
        <taxon>Eukaryota</taxon>
        <taxon>Viridiplantae</taxon>
        <taxon>Streptophyta</taxon>
        <taxon>Embryophyta</taxon>
        <taxon>Tracheophyta</taxon>
        <taxon>Spermatophyta</taxon>
        <taxon>Magnoliopsida</taxon>
        <taxon>eudicotyledons</taxon>
        <taxon>Gunneridae</taxon>
        <taxon>Pentapetalae</taxon>
        <taxon>asterids</taxon>
        <taxon>lamiids</taxon>
        <taxon>Solanales</taxon>
        <taxon>Solanaceae</taxon>
        <taxon>Solanoideae</taxon>
        <taxon>Solaneae</taxon>
        <taxon>Solanum</taxon>
        <taxon>Solanum subgen. Lycopersicon</taxon>
    </lineage>
</organism>
<dbReference type="InterPro" id="IPR017930">
    <property type="entry name" value="Myb_dom"/>
</dbReference>
<dbReference type="FunFam" id="1.10.10.60:FF:000009">
    <property type="entry name" value="transcription factor MYB1R1"/>
    <property type="match status" value="1"/>
</dbReference>
<keyword evidence="2" id="KW-0805">Transcription regulation</keyword>
<evidence type="ECO:0000256" key="3">
    <source>
        <dbReference type="ARBA" id="ARBA00023125"/>
    </source>
</evidence>
<keyword evidence="4" id="KW-0804">Transcription</keyword>
<sequence length="185" mass="20897">MANTIKLFGAEIHVNNVEESTSCCTSRRSSKGGRWSEDEQRAFLIGLDKVGKGNWTRIAKEFVRTRTPTQVASHAQKYFDRQKENRVNKHKKRSVFDIDLDEESSNTRLELLSKRAYNKKDHKEILNEESPISAMPIRYILPPNGSYACYEFNFMSLSSSNATPVVRGASSQSSSASVDDLDLSL</sequence>
<evidence type="ECO:0000256" key="1">
    <source>
        <dbReference type="ARBA" id="ARBA00004123"/>
    </source>
</evidence>
<keyword evidence="3" id="KW-0238">DNA-binding</keyword>
<proteinExistence type="predicted"/>
<dbReference type="EMBL" id="RXGB01013710">
    <property type="protein sequence ID" value="TMW83116.1"/>
    <property type="molecule type" value="Genomic_DNA"/>
</dbReference>